<dbReference type="CDD" id="cd10918">
    <property type="entry name" value="CE4_NodB_like_5s_6s"/>
    <property type="match status" value="1"/>
</dbReference>
<dbReference type="InterPro" id="IPR002509">
    <property type="entry name" value="NODB_dom"/>
</dbReference>
<dbReference type="PROSITE" id="PS51677">
    <property type="entry name" value="NODB"/>
    <property type="match status" value="1"/>
</dbReference>
<name>A0A1E5TE89_9FLAO</name>
<keyword evidence="2" id="KW-0732">Signal</keyword>
<accession>A0A1E5TE89</accession>
<feature type="domain" description="NodB homology" evidence="3">
    <location>
        <begin position="83"/>
        <end position="336"/>
    </location>
</feature>
<evidence type="ECO:0000256" key="1">
    <source>
        <dbReference type="ARBA" id="ARBA00004613"/>
    </source>
</evidence>
<dbReference type="RefSeq" id="WP_069829128.1">
    <property type="nucleotide sequence ID" value="NZ_MDJD01000007.1"/>
</dbReference>
<evidence type="ECO:0000259" key="3">
    <source>
        <dbReference type="PROSITE" id="PS51677"/>
    </source>
</evidence>
<comment type="subcellular location">
    <subcellularLocation>
        <location evidence="1">Secreted</location>
    </subcellularLocation>
</comment>
<dbReference type="PANTHER" id="PTHR34216">
    <property type="match status" value="1"/>
</dbReference>
<reference evidence="4 5" key="1">
    <citation type="submission" date="2016-05" db="EMBL/GenBank/DDBJ databases">
        <title>Draft Genome Sequence of Algibacter sp. Strain SK-16 Isolated from the Surface Water of Aburatsubo Inlet.</title>
        <authorList>
            <person name="Wong S.-K."/>
            <person name="Yoshizawa S."/>
            <person name="Nakajima Y."/>
            <person name="Ogura Y."/>
            <person name="Tetsuya H."/>
            <person name="Hamasaki K."/>
        </authorList>
    </citation>
    <scope>NUCLEOTIDE SEQUENCE [LARGE SCALE GENOMIC DNA]</scope>
    <source>
        <strain evidence="4 5">SK-16</strain>
    </source>
</reference>
<dbReference type="SUPFAM" id="SSF88713">
    <property type="entry name" value="Glycoside hydrolase/deacetylase"/>
    <property type="match status" value="1"/>
</dbReference>
<dbReference type="OrthoDB" id="1446101at2"/>
<dbReference type="Pfam" id="PF01522">
    <property type="entry name" value="Polysacc_deac_1"/>
    <property type="match status" value="1"/>
</dbReference>
<dbReference type="GO" id="GO:0005576">
    <property type="term" value="C:extracellular region"/>
    <property type="evidence" value="ECO:0007669"/>
    <property type="project" value="UniProtKB-SubCell"/>
</dbReference>
<dbReference type="GO" id="GO:0005975">
    <property type="term" value="P:carbohydrate metabolic process"/>
    <property type="evidence" value="ECO:0007669"/>
    <property type="project" value="InterPro"/>
</dbReference>
<evidence type="ECO:0000313" key="4">
    <source>
        <dbReference type="EMBL" id="OEK09696.1"/>
    </source>
</evidence>
<dbReference type="EMBL" id="MDJD01000007">
    <property type="protein sequence ID" value="OEK09696.1"/>
    <property type="molecule type" value="Genomic_DNA"/>
</dbReference>
<keyword evidence="5" id="KW-1185">Reference proteome</keyword>
<evidence type="ECO:0000256" key="2">
    <source>
        <dbReference type="ARBA" id="ARBA00022729"/>
    </source>
</evidence>
<dbReference type="GO" id="GO:0016810">
    <property type="term" value="F:hydrolase activity, acting on carbon-nitrogen (but not peptide) bonds"/>
    <property type="evidence" value="ECO:0007669"/>
    <property type="project" value="InterPro"/>
</dbReference>
<dbReference type="AlphaFoldDB" id="A0A1E5TE89"/>
<proteinExistence type="predicted"/>
<dbReference type="Proteomes" id="UP000095713">
    <property type="component" value="Unassembled WGS sequence"/>
</dbReference>
<dbReference type="InterPro" id="IPR051398">
    <property type="entry name" value="Polysacch_Deacetylase"/>
</dbReference>
<dbReference type="PANTHER" id="PTHR34216:SF3">
    <property type="entry name" value="POLY-BETA-1,6-N-ACETYL-D-GLUCOSAMINE N-DEACETYLASE"/>
    <property type="match status" value="1"/>
</dbReference>
<organism evidence="4 5">
    <name type="scientific">Flavivirga aquatica</name>
    <dbReference type="NCBI Taxonomy" id="1849968"/>
    <lineage>
        <taxon>Bacteria</taxon>
        <taxon>Pseudomonadati</taxon>
        <taxon>Bacteroidota</taxon>
        <taxon>Flavobacteriia</taxon>
        <taxon>Flavobacteriales</taxon>
        <taxon>Flavobacteriaceae</taxon>
        <taxon>Flavivirga</taxon>
    </lineage>
</organism>
<dbReference type="STRING" id="1849968.A8C32_13425"/>
<protein>
    <recommendedName>
        <fullName evidence="3">NodB homology domain-containing protein</fullName>
    </recommendedName>
</protein>
<sequence length="336" mass="39423">MGLIKDILYKTSNKQMLGVVKNQSIFPYYHLVNNKDVTHIKHLYQFKNIEKFKQDLDTLLKYYKPLDPSLFTNTRTKIIIPKNHFLLTFDDGLSEIYNIIFPILKQKGINAVFFINPDFIDNNESLYKHDLSIIIESLKTSHYKKNTIDKIVKILGIETNTSLPQLTTTIKQIKQSQNNIIEDIADLLNIDLYQYIETHKPYLSKSQIQEMIHSGFYFGGHTMSHPRLLELSIEKQKKEVIDSIKWLKTNFNIDYSFFAFPFSDKGISKALINEIFKYDESAVIFGNSGIKKDVNNRIIQRFSLENPNKHTEKQIVTENLYKYYNKAIGKYKIKRN</sequence>
<evidence type="ECO:0000313" key="5">
    <source>
        <dbReference type="Proteomes" id="UP000095713"/>
    </source>
</evidence>
<dbReference type="Gene3D" id="3.20.20.370">
    <property type="entry name" value="Glycoside hydrolase/deacetylase"/>
    <property type="match status" value="1"/>
</dbReference>
<dbReference type="InterPro" id="IPR011330">
    <property type="entry name" value="Glyco_hydro/deAcase_b/a-brl"/>
</dbReference>
<gene>
    <name evidence="4" type="ORF">A8C32_13425</name>
</gene>
<comment type="caution">
    <text evidence="4">The sequence shown here is derived from an EMBL/GenBank/DDBJ whole genome shotgun (WGS) entry which is preliminary data.</text>
</comment>